<evidence type="ECO:0000256" key="1">
    <source>
        <dbReference type="ARBA" id="ARBA00001974"/>
    </source>
</evidence>
<dbReference type="OrthoDB" id="2219495at2759"/>
<evidence type="ECO:0000256" key="2">
    <source>
        <dbReference type="ARBA" id="ARBA00010989"/>
    </source>
</evidence>
<dbReference type="GO" id="GO:0050660">
    <property type="term" value="F:flavin adenine dinucleotide binding"/>
    <property type="evidence" value="ECO:0007669"/>
    <property type="project" value="InterPro"/>
</dbReference>
<protein>
    <recommendedName>
        <fullName evidence="6">FAD dependent oxidoreductase domain-containing protein</fullName>
    </recommendedName>
</protein>
<evidence type="ECO:0000256" key="4">
    <source>
        <dbReference type="ARBA" id="ARBA00022827"/>
    </source>
</evidence>
<dbReference type="PANTHER" id="PTHR10961">
    <property type="entry name" value="PEROXISOMAL SARCOSINE OXIDASE"/>
    <property type="match status" value="1"/>
</dbReference>
<comment type="similarity">
    <text evidence="2">Belongs to the MSOX/MTOX family.</text>
</comment>
<dbReference type="EMBL" id="KN817520">
    <property type="protein sequence ID" value="KJA28926.1"/>
    <property type="molecule type" value="Genomic_DNA"/>
</dbReference>
<keyword evidence="8" id="KW-1185">Reference proteome</keyword>
<dbReference type="GO" id="GO:0004657">
    <property type="term" value="F:proline dehydrogenase activity"/>
    <property type="evidence" value="ECO:0007669"/>
    <property type="project" value="TreeGrafter"/>
</dbReference>
<comment type="cofactor">
    <cofactor evidence="1">
        <name>FAD</name>
        <dbReference type="ChEBI" id="CHEBI:57692"/>
    </cofactor>
</comment>
<evidence type="ECO:0000256" key="3">
    <source>
        <dbReference type="ARBA" id="ARBA00022630"/>
    </source>
</evidence>
<dbReference type="Gene3D" id="3.30.9.10">
    <property type="entry name" value="D-Amino Acid Oxidase, subunit A, domain 2"/>
    <property type="match status" value="1"/>
</dbReference>
<sequence>MIPPTKDESILIIGAGCFGVSTAYHLLRRGYTGVTVIDRAASVPAPDAASNDINRIVRTSYADKFYSELARAAIASWKDEKWGDTYHESGVLVLGASAAGGASSYADEAYENDRALGASVQEFADGAALRAAFPAQVHTAQFEECAGYLNRDGGWANAGQGLALLIDEVQTLGGTIIPGKNVSKIIRAPASGRSIGVQCDDGTVFNASLIVLATGSWTPYAFREQLDLGRMCLATGQCIATIQLSAEEGDIYRACPVVLDFKSGFYVFPPNKDNILKLAIHAAGYTYFGEGNSTISTPRTITTDPSRGLHIPKAALQELRANLKNVYPDLAEKTFLGTRLCWYNDSPDSDWVISRYPKDDSLILATAGSGHAYKFLPVIGGLIADLVEDKLSAQLTAKFSIERKITQVDTSRSGEVQALDLTELNTPEDLQFRPIS</sequence>
<reference evidence="8" key="1">
    <citation type="submission" date="2014-04" db="EMBL/GenBank/DDBJ databases">
        <title>Evolutionary Origins and Diversification of the Mycorrhizal Mutualists.</title>
        <authorList>
            <consortium name="DOE Joint Genome Institute"/>
            <consortium name="Mycorrhizal Genomics Consortium"/>
            <person name="Kohler A."/>
            <person name="Kuo A."/>
            <person name="Nagy L.G."/>
            <person name="Floudas D."/>
            <person name="Copeland A."/>
            <person name="Barry K.W."/>
            <person name="Cichocki N."/>
            <person name="Veneault-Fourrey C."/>
            <person name="LaButti K."/>
            <person name="Lindquist E.A."/>
            <person name="Lipzen A."/>
            <person name="Lundell T."/>
            <person name="Morin E."/>
            <person name="Murat C."/>
            <person name="Riley R."/>
            <person name="Ohm R."/>
            <person name="Sun H."/>
            <person name="Tunlid A."/>
            <person name="Henrissat B."/>
            <person name="Grigoriev I.V."/>
            <person name="Hibbett D.S."/>
            <person name="Martin F."/>
        </authorList>
    </citation>
    <scope>NUCLEOTIDE SEQUENCE [LARGE SCALE GENOMIC DNA]</scope>
    <source>
        <strain evidence="8">FD-334 SS-4</strain>
    </source>
</reference>
<evidence type="ECO:0000313" key="8">
    <source>
        <dbReference type="Proteomes" id="UP000054270"/>
    </source>
</evidence>
<dbReference type="InterPro" id="IPR045170">
    <property type="entry name" value="MTOX"/>
</dbReference>
<name>A0A0D2PKK6_HYPSF</name>
<keyword evidence="5" id="KW-0560">Oxidoreductase</keyword>
<dbReference type="Proteomes" id="UP000054270">
    <property type="component" value="Unassembled WGS sequence"/>
</dbReference>
<dbReference type="OMA" id="RTQSTHE"/>
<gene>
    <name evidence="7" type="ORF">HYPSUDRAFT_33382</name>
</gene>
<accession>A0A0D2PKK6</accession>
<evidence type="ECO:0000259" key="6">
    <source>
        <dbReference type="Pfam" id="PF01266"/>
    </source>
</evidence>
<dbReference type="Gene3D" id="3.50.50.60">
    <property type="entry name" value="FAD/NAD(P)-binding domain"/>
    <property type="match status" value="1"/>
</dbReference>
<dbReference type="GO" id="GO:0008115">
    <property type="term" value="F:sarcosine oxidase activity"/>
    <property type="evidence" value="ECO:0007669"/>
    <property type="project" value="TreeGrafter"/>
</dbReference>
<evidence type="ECO:0000256" key="5">
    <source>
        <dbReference type="ARBA" id="ARBA00023002"/>
    </source>
</evidence>
<proteinExistence type="inferred from homology"/>
<dbReference type="GO" id="GO:0050031">
    <property type="term" value="F:L-pipecolate oxidase activity"/>
    <property type="evidence" value="ECO:0007669"/>
    <property type="project" value="TreeGrafter"/>
</dbReference>
<dbReference type="InterPro" id="IPR036188">
    <property type="entry name" value="FAD/NAD-bd_sf"/>
</dbReference>
<dbReference type="AlphaFoldDB" id="A0A0D2PKK6"/>
<keyword evidence="4" id="KW-0274">FAD</keyword>
<dbReference type="PANTHER" id="PTHR10961:SF46">
    <property type="entry name" value="PEROXISOMAL SARCOSINE OXIDASE"/>
    <property type="match status" value="1"/>
</dbReference>
<feature type="domain" description="FAD dependent oxidoreductase" evidence="6">
    <location>
        <begin position="10"/>
        <end position="386"/>
    </location>
</feature>
<dbReference type="SUPFAM" id="SSF51905">
    <property type="entry name" value="FAD/NAD(P)-binding domain"/>
    <property type="match status" value="1"/>
</dbReference>
<dbReference type="Pfam" id="PF01266">
    <property type="entry name" value="DAO"/>
    <property type="match status" value="1"/>
</dbReference>
<keyword evidence="3" id="KW-0285">Flavoprotein</keyword>
<dbReference type="InterPro" id="IPR006076">
    <property type="entry name" value="FAD-dep_OxRdtase"/>
</dbReference>
<evidence type="ECO:0000313" key="7">
    <source>
        <dbReference type="EMBL" id="KJA28926.1"/>
    </source>
</evidence>
<organism evidence="7 8">
    <name type="scientific">Hypholoma sublateritium (strain FD-334 SS-4)</name>
    <dbReference type="NCBI Taxonomy" id="945553"/>
    <lineage>
        <taxon>Eukaryota</taxon>
        <taxon>Fungi</taxon>
        <taxon>Dikarya</taxon>
        <taxon>Basidiomycota</taxon>
        <taxon>Agaricomycotina</taxon>
        <taxon>Agaricomycetes</taxon>
        <taxon>Agaricomycetidae</taxon>
        <taxon>Agaricales</taxon>
        <taxon>Agaricineae</taxon>
        <taxon>Strophariaceae</taxon>
        <taxon>Hypholoma</taxon>
    </lineage>
</organism>
<dbReference type="STRING" id="945553.A0A0D2PKK6"/>